<dbReference type="OrthoDB" id="7839352at2"/>
<name>A0A347UCZ3_9RHOB</name>
<keyword evidence="3" id="KW-1185">Reference proteome</keyword>
<organism evidence="2 3">
    <name type="scientific">Profundibacter amoris</name>
    <dbReference type="NCBI Taxonomy" id="2171755"/>
    <lineage>
        <taxon>Bacteria</taxon>
        <taxon>Pseudomonadati</taxon>
        <taxon>Pseudomonadota</taxon>
        <taxon>Alphaproteobacteria</taxon>
        <taxon>Rhodobacterales</taxon>
        <taxon>Paracoccaceae</taxon>
        <taxon>Profundibacter</taxon>
    </lineage>
</organism>
<sequence length="191" mass="21141">MLGMASSVALLPLAGPALALSDAQATTHVKKLVAAINKVISSGKSESQMIKEFEKIFVKYSDVKYLASYALGVEGRRASASQKKAFAKAFQGYIARKYGKRFREFIGGRLEVLSTKTVKSHVEVKAMAYLKGKAPFDVTFYVSDKRGKPLFYNMYIEGINMLLTERTEIGAMLDKRKGNIDQLIKDLKRAG</sequence>
<accession>A0A347UCZ3</accession>
<dbReference type="EMBL" id="CP032125">
    <property type="protein sequence ID" value="AXX96721.1"/>
    <property type="molecule type" value="Genomic_DNA"/>
</dbReference>
<protein>
    <submittedName>
        <fullName evidence="2">ABC transporter substrate-binding protein</fullName>
    </submittedName>
</protein>
<feature type="signal peptide" evidence="1">
    <location>
        <begin position="1"/>
        <end position="19"/>
    </location>
</feature>
<gene>
    <name evidence="2" type="ORF">BAR1_01470</name>
</gene>
<dbReference type="PANTHER" id="PTHR36573">
    <property type="entry name" value="INTERMEMBRANE PHOSPHOLIPID TRANSPORT SYSTEM BINDING PROTEIN MLAC"/>
    <property type="match status" value="1"/>
</dbReference>
<dbReference type="Proteomes" id="UP000261704">
    <property type="component" value="Chromosome"/>
</dbReference>
<reference evidence="2 3" key="1">
    <citation type="submission" date="2018-09" db="EMBL/GenBank/DDBJ databases">
        <title>Profundibacter amoris BAR1 gen. nov., sp. nov., a new member of the Roseobacter clade isolated at Lokis Castle Vent Field on the Arctic Mid-Oceanic Ridge.</title>
        <authorList>
            <person name="Le Moine Bauer S."/>
            <person name="Sjoeberg A.G."/>
            <person name="L'Haridon S."/>
            <person name="Stokke R."/>
            <person name="Roalkvam I."/>
            <person name="Steen I.H."/>
            <person name="Dahle H."/>
        </authorList>
    </citation>
    <scope>NUCLEOTIDE SEQUENCE [LARGE SCALE GENOMIC DNA]</scope>
    <source>
        <strain evidence="2 3">BAR1</strain>
    </source>
</reference>
<dbReference type="Gene3D" id="3.10.450.710">
    <property type="entry name" value="Tgt2/MlaC"/>
    <property type="match status" value="1"/>
</dbReference>
<evidence type="ECO:0000313" key="2">
    <source>
        <dbReference type="EMBL" id="AXX96721.1"/>
    </source>
</evidence>
<dbReference type="KEGG" id="pamo:BAR1_01470"/>
<dbReference type="Pfam" id="PF05494">
    <property type="entry name" value="MlaC"/>
    <property type="match status" value="1"/>
</dbReference>
<keyword evidence="1" id="KW-0732">Signal</keyword>
<evidence type="ECO:0000313" key="3">
    <source>
        <dbReference type="Proteomes" id="UP000261704"/>
    </source>
</evidence>
<dbReference type="InterPro" id="IPR042245">
    <property type="entry name" value="Tgt2/MlaC_sf"/>
</dbReference>
<evidence type="ECO:0000256" key="1">
    <source>
        <dbReference type="SAM" id="SignalP"/>
    </source>
</evidence>
<dbReference type="AlphaFoldDB" id="A0A347UCZ3"/>
<dbReference type="PANTHER" id="PTHR36573:SF1">
    <property type="entry name" value="INTERMEMBRANE PHOSPHOLIPID TRANSPORT SYSTEM BINDING PROTEIN MLAC"/>
    <property type="match status" value="1"/>
</dbReference>
<proteinExistence type="predicted"/>
<dbReference type="InterPro" id="IPR008869">
    <property type="entry name" value="MlaC/ttg2D"/>
</dbReference>
<feature type="chain" id="PRO_5016996805" evidence="1">
    <location>
        <begin position="20"/>
        <end position="191"/>
    </location>
</feature>